<feature type="region of interest" description="Disordered" evidence="1">
    <location>
        <begin position="312"/>
        <end position="476"/>
    </location>
</feature>
<dbReference type="InterPro" id="IPR024787">
    <property type="entry name" value="EcsC"/>
</dbReference>
<dbReference type="Proteomes" id="UP001501787">
    <property type="component" value="Unassembled WGS sequence"/>
</dbReference>
<gene>
    <name evidence="2" type="ORF">GCM10009129_12260</name>
</gene>
<feature type="compositionally biased region" description="Basic and acidic residues" evidence="1">
    <location>
        <begin position="451"/>
        <end position="476"/>
    </location>
</feature>
<comment type="caution">
    <text evidence="2">The sequence shown here is derived from an EMBL/GenBank/DDBJ whole genome shotgun (WGS) entry which is preliminary data.</text>
</comment>
<accession>A0ABN0VSV2</accession>
<name>A0ABN0VSV2_9GAMM</name>
<evidence type="ECO:0000313" key="2">
    <source>
        <dbReference type="EMBL" id="GAA0316425.1"/>
    </source>
</evidence>
<evidence type="ECO:0000256" key="1">
    <source>
        <dbReference type="SAM" id="MobiDB-lite"/>
    </source>
</evidence>
<keyword evidence="3" id="KW-1185">Reference proteome</keyword>
<evidence type="ECO:0000313" key="3">
    <source>
        <dbReference type="Proteomes" id="UP001501787"/>
    </source>
</evidence>
<protein>
    <recommendedName>
        <fullName evidence="4">EcsC family protein</fullName>
    </recommendedName>
</protein>
<feature type="compositionally biased region" description="Basic and acidic residues" evidence="1">
    <location>
        <begin position="315"/>
        <end position="439"/>
    </location>
</feature>
<organism evidence="2 3">
    <name type="scientific">Psychrobacter aestuarii</name>
    <dbReference type="NCBI Taxonomy" id="556327"/>
    <lineage>
        <taxon>Bacteria</taxon>
        <taxon>Pseudomonadati</taxon>
        <taxon>Pseudomonadota</taxon>
        <taxon>Gammaproteobacteria</taxon>
        <taxon>Moraxellales</taxon>
        <taxon>Moraxellaceae</taxon>
        <taxon>Psychrobacter</taxon>
    </lineage>
</organism>
<dbReference type="EMBL" id="BAAAFR010000002">
    <property type="protein sequence ID" value="GAA0316425.1"/>
    <property type="molecule type" value="Genomic_DNA"/>
</dbReference>
<dbReference type="RefSeq" id="WP_201504757.1">
    <property type="nucleotide sequence ID" value="NZ_BAAAFR010000002.1"/>
</dbReference>
<dbReference type="Pfam" id="PF12787">
    <property type="entry name" value="EcsC"/>
    <property type="match status" value="1"/>
</dbReference>
<evidence type="ECO:0008006" key="4">
    <source>
        <dbReference type="Google" id="ProtNLM"/>
    </source>
</evidence>
<sequence>MAKRNALSSSISMVGHFTRSNLERMGALLDNINTKSSNQARKYQAVELGKEDYERDLFRDQTLKTTQQLIGTRFATYGKYAKKVVPNSMFQSVLDSAFVQVAKLAANWSQMDLPNEHRFADVAQLDDEQRYALATDIANQNRALATLGGITGLAGLPGLLADTLWLLLVSLRTVYQLAAVYDQPLTGKQGIKMAYELLSRADLSKMQEKQALLAGIGVGKGLLDNAQSRGLHSELKNLGLKNQNVNYYAEQVDSIASQVGIDLDNIDLTWIRRFLPITAVGVGMRYNSQLIDEVIGVAQATFAPEPKLANTLLTDDNKKSDSTAKDTKKADATDKRADKAADKTADTDAKKADAKKTDDKTTDASKKADDKADTKAADSKKADTKATDSKKADVKANTGKKEETKAAADKVNTDASKQADKAADSKTDATHAPEMESQHVEIANKAVTDVTVEKVHKEDDSKGDKDNSKTEKTSNK</sequence>
<reference evidence="2 3" key="1">
    <citation type="journal article" date="2019" name="Int. J. Syst. Evol. Microbiol.">
        <title>The Global Catalogue of Microorganisms (GCM) 10K type strain sequencing project: providing services to taxonomists for standard genome sequencing and annotation.</title>
        <authorList>
            <consortium name="The Broad Institute Genomics Platform"/>
            <consortium name="The Broad Institute Genome Sequencing Center for Infectious Disease"/>
            <person name="Wu L."/>
            <person name="Ma J."/>
        </authorList>
    </citation>
    <scope>NUCLEOTIDE SEQUENCE [LARGE SCALE GENOMIC DNA]</scope>
    <source>
        <strain evidence="2 3">JCM 16343</strain>
    </source>
</reference>
<proteinExistence type="predicted"/>